<accession>A0ABT3L4F1</accession>
<evidence type="ECO:0000313" key="2">
    <source>
        <dbReference type="Proteomes" id="UP001526426"/>
    </source>
</evidence>
<organism evidence="1 2">
    <name type="scientific">Spirulina subsalsa FACHB-351</name>
    <dbReference type="NCBI Taxonomy" id="234711"/>
    <lineage>
        <taxon>Bacteria</taxon>
        <taxon>Bacillati</taxon>
        <taxon>Cyanobacteriota</taxon>
        <taxon>Cyanophyceae</taxon>
        <taxon>Spirulinales</taxon>
        <taxon>Spirulinaceae</taxon>
        <taxon>Spirulina</taxon>
    </lineage>
</organism>
<sequence>MDSPMFHPVAPFTPQQIVYLEANLEQESCGFYGRLYAEVIQWIPQRGMCWVRPLFWAKYSGTATDPQTDPQVEDLRQASDLVWPDHAFQVALDTETIPLLMQLNPSEGLIPDPGQQAIARQRLNRVMKFFWST</sequence>
<dbReference type="Proteomes" id="UP001526426">
    <property type="component" value="Unassembled WGS sequence"/>
</dbReference>
<dbReference type="EMBL" id="JAIHOM010000024">
    <property type="protein sequence ID" value="MCW6035979.1"/>
    <property type="molecule type" value="Genomic_DNA"/>
</dbReference>
<proteinExistence type="predicted"/>
<evidence type="ECO:0000313" key="1">
    <source>
        <dbReference type="EMBL" id="MCW6035979.1"/>
    </source>
</evidence>
<name>A0ABT3L4F1_9CYAN</name>
<comment type="caution">
    <text evidence="1">The sequence shown here is derived from an EMBL/GenBank/DDBJ whole genome shotgun (WGS) entry which is preliminary data.</text>
</comment>
<protein>
    <submittedName>
        <fullName evidence="1">Uncharacterized protein</fullName>
    </submittedName>
</protein>
<gene>
    <name evidence="1" type="ORF">K4A83_06795</name>
</gene>
<reference evidence="1 2" key="1">
    <citation type="submission" date="2021-08" db="EMBL/GenBank/DDBJ databases">
        <title>Draft genome sequence of Spirulina subsalsa with high tolerance to salinity and hype-accumulation of phycocyanin.</title>
        <authorList>
            <person name="Pei H."/>
            <person name="Jiang L."/>
        </authorList>
    </citation>
    <scope>NUCLEOTIDE SEQUENCE [LARGE SCALE GENOMIC DNA]</scope>
    <source>
        <strain evidence="1 2">FACHB-351</strain>
    </source>
</reference>
<keyword evidence="2" id="KW-1185">Reference proteome</keyword>